<dbReference type="Proteomes" id="UP000232722">
    <property type="component" value="Unassembled WGS sequence"/>
</dbReference>
<accession>A0A2N0Q1U6</accession>
<feature type="region of interest" description="Disordered" evidence="3">
    <location>
        <begin position="942"/>
        <end position="969"/>
    </location>
</feature>
<protein>
    <recommendedName>
        <fullName evidence="4">HMG box domain-containing protein</fullName>
    </recommendedName>
</protein>
<dbReference type="GO" id="GO:0005634">
    <property type="term" value="C:nucleus"/>
    <property type="evidence" value="ECO:0007669"/>
    <property type="project" value="UniProtKB-UniRule"/>
</dbReference>
<feature type="compositionally biased region" description="Basic and acidic residues" evidence="3">
    <location>
        <begin position="856"/>
        <end position="867"/>
    </location>
</feature>
<feature type="compositionally biased region" description="Polar residues" evidence="3">
    <location>
        <begin position="88"/>
        <end position="98"/>
    </location>
</feature>
<name>A0A2N0Q1U6_9GLOM</name>
<dbReference type="Gene3D" id="1.10.30.10">
    <property type="entry name" value="High mobility group box domain"/>
    <property type="match status" value="1"/>
</dbReference>
<reference evidence="5 6" key="2">
    <citation type="submission" date="2017-09" db="EMBL/GenBank/DDBJ databases">
        <title>Extensive intraspecific genome diversity in a model arbuscular mycorrhizal fungus.</title>
        <authorList>
            <person name="Chen E.C."/>
            <person name="Morin E."/>
            <person name="Beaudet D."/>
            <person name="Noel J."/>
            <person name="Ndikumana S."/>
            <person name="Charron P."/>
            <person name="St-Onge C."/>
            <person name="Giorgi J."/>
            <person name="Grigoriev I.V."/>
            <person name="Roux C."/>
            <person name="Martin F.M."/>
            <person name="Corradi N."/>
        </authorList>
    </citation>
    <scope>NUCLEOTIDE SEQUENCE [LARGE SCALE GENOMIC DNA]</scope>
    <source>
        <strain evidence="5 6">A5</strain>
    </source>
</reference>
<feature type="compositionally biased region" description="Polar residues" evidence="3">
    <location>
        <begin position="59"/>
        <end position="76"/>
    </location>
</feature>
<dbReference type="Pfam" id="PF00505">
    <property type="entry name" value="HMG_box"/>
    <property type="match status" value="1"/>
</dbReference>
<sequence length="969" mass="110462">MSLDEYDGSDMELDSDSSSERYYNYKDTAAHNLCSKSSNFSIMNENKDKLLDNDKKFFSTSLSPQSENGSLQSSNNRSDHINEFGTKPSVNSTVSSKKISCAQPQPPSPPFNFQGSKLPSCPLPENTMNNLSKTYSSPPLSNTSSQVTLSTSSKQTNGFFLKSSMNKSPTNNNVNNEPTKLEKHDKIKFELKSTGYKNRLLSQADKQSFNTSAKNIFKLSNNVDMMNANDTNLVKESTFMNKSSSLPAKVSNLFYIKSEKDNKRVIDDRFKEGVKNHVAEEKQSHKQVIIENPLGKSDVNTIVVKKDLNKRSINSSKIIKKYSAIVKRNFVQQNQLFNNNSTNENSGKISEKQQEQVNDKIDDNNLTLLVKDSVVLKKGQDPEKNQFDNNDPKIQEIVQKEQAENPKDIFQNAEVQLKNVDVVEKPVDLIQNLTRDDAVNKINNNEVQVMDIDNDDNKSTEYPSLSTINTEEDKNDIMELDQVNMSEQDHKNKDENITSKMDIIEKSEEASEKMENEKEKNDELETQVSPKIKDKGKKVAISADKVTKTTNQADASSSKPTETEMTSQEPETSHTDLLTNLMTQFTNQINETSRQTNQYNVAETQSNEIQRPFNHIIRPTDQSTSHVTQSPQPVKKMDKVEKVEEIINFSDLSKEIVEKYHKLDNLLLEFDEITKKAVNAYDELQRLLPEGTVIKIDPPTTYKWDMIANMLGIADMNRQDDNENRGKNNSDEEKADLENRENAREVETSSEIEFDEEDMDVPSDDPDDKNFKCRSTILKQPNPKRWHNTRSNRPPSANLRQRTKVDPDSSNISTTPTTSNSPSKKKQSQTSSKRTLRTRKGEDEGDDITTTSNPQKHLDLDKYYEDGRPRRPANGFSFFCGDMCAKVRNEKLPISGTIAYAAEIWKKMSNEEKRPWLERGEKSKSEYQDLLIRWKEEQEELKNSGVKRTVSPKATSVFSYKKPRNDEHK</sequence>
<evidence type="ECO:0000259" key="4">
    <source>
        <dbReference type="PROSITE" id="PS50118"/>
    </source>
</evidence>
<feature type="compositionally biased region" description="Polar residues" evidence="3">
    <location>
        <begin position="548"/>
        <end position="572"/>
    </location>
</feature>
<dbReference type="VEuPathDB" id="FungiDB:RhiirFUN_015455"/>
<feature type="region of interest" description="Disordered" evidence="3">
    <location>
        <begin position="718"/>
        <end position="867"/>
    </location>
</feature>
<dbReference type="AlphaFoldDB" id="A0A2N0Q1U6"/>
<feature type="compositionally biased region" description="Acidic residues" evidence="3">
    <location>
        <begin position="748"/>
        <end position="767"/>
    </location>
</feature>
<proteinExistence type="predicted"/>
<keyword evidence="2" id="KW-0175">Coiled coil</keyword>
<feature type="compositionally biased region" description="Low complexity" evidence="3">
    <location>
        <begin position="809"/>
        <end position="833"/>
    </location>
</feature>
<dbReference type="PROSITE" id="PS50118">
    <property type="entry name" value="HMG_BOX_2"/>
    <property type="match status" value="1"/>
</dbReference>
<feature type="DNA-binding region" description="HMG box" evidence="1">
    <location>
        <begin position="869"/>
        <end position="935"/>
    </location>
</feature>
<evidence type="ECO:0000256" key="1">
    <source>
        <dbReference type="PROSITE-ProRule" id="PRU00267"/>
    </source>
</evidence>
<dbReference type="InterPro" id="IPR036910">
    <property type="entry name" value="HMG_box_dom_sf"/>
</dbReference>
<dbReference type="SMART" id="SM00398">
    <property type="entry name" value="HMG"/>
    <property type="match status" value="1"/>
</dbReference>
<evidence type="ECO:0000256" key="2">
    <source>
        <dbReference type="SAM" id="Coils"/>
    </source>
</evidence>
<gene>
    <name evidence="5" type="ORF">RhiirA5_352123</name>
</gene>
<feature type="domain" description="HMG box" evidence="4">
    <location>
        <begin position="869"/>
        <end position="935"/>
    </location>
</feature>
<feature type="compositionally biased region" description="Basic and acidic residues" evidence="3">
    <location>
        <begin position="718"/>
        <end position="747"/>
    </location>
</feature>
<feature type="region of interest" description="Disordered" evidence="3">
    <location>
        <begin position="533"/>
        <end position="572"/>
    </location>
</feature>
<evidence type="ECO:0000313" key="6">
    <source>
        <dbReference type="Proteomes" id="UP000232722"/>
    </source>
</evidence>
<dbReference type="VEuPathDB" id="FungiDB:RhiirA1_412698"/>
<evidence type="ECO:0000313" key="5">
    <source>
        <dbReference type="EMBL" id="PKC13051.1"/>
    </source>
</evidence>
<comment type="caution">
    <text evidence="5">The sequence shown here is derived from an EMBL/GenBank/DDBJ whole genome shotgun (WGS) entry which is preliminary data.</text>
</comment>
<feature type="compositionally biased region" description="Polar residues" evidence="3">
    <location>
        <begin position="126"/>
        <end position="147"/>
    </location>
</feature>
<dbReference type="GO" id="GO:0003677">
    <property type="term" value="F:DNA binding"/>
    <property type="evidence" value="ECO:0007669"/>
    <property type="project" value="UniProtKB-UniRule"/>
</dbReference>
<feature type="region of interest" description="Disordered" evidence="3">
    <location>
        <begin position="59"/>
        <end position="147"/>
    </location>
</feature>
<reference evidence="5 6" key="1">
    <citation type="submission" date="2016-04" db="EMBL/GenBank/DDBJ databases">
        <title>Genome analyses suggest a sexual origin of heterokaryosis in a supposedly ancient asexual fungus.</title>
        <authorList>
            <person name="Ropars J."/>
            <person name="Sedzielewska K."/>
            <person name="Noel J."/>
            <person name="Charron P."/>
            <person name="Farinelli L."/>
            <person name="Marton T."/>
            <person name="Kruger M."/>
            <person name="Pelin A."/>
            <person name="Brachmann A."/>
            <person name="Corradi N."/>
        </authorList>
    </citation>
    <scope>NUCLEOTIDE SEQUENCE [LARGE SCALE GENOMIC DNA]</scope>
    <source>
        <strain evidence="5 6">A5</strain>
    </source>
</reference>
<dbReference type="SUPFAM" id="SSF47095">
    <property type="entry name" value="HMG-box"/>
    <property type="match status" value="1"/>
</dbReference>
<feature type="coiled-coil region" evidence="2">
    <location>
        <begin position="500"/>
        <end position="527"/>
    </location>
</feature>
<dbReference type="CDD" id="cd00084">
    <property type="entry name" value="HMG-box_SF"/>
    <property type="match status" value="1"/>
</dbReference>
<keyword evidence="1" id="KW-0238">DNA-binding</keyword>
<evidence type="ECO:0000256" key="3">
    <source>
        <dbReference type="SAM" id="MobiDB-lite"/>
    </source>
</evidence>
<dbReference type="InterPro" id="IPR009071">
    <property type="entry name" value="HMG_box_dom"/>
</dbReference>
<keyword evidence="1" id="KW-0539">Nucleus</keyword>
<dbReference type="VEuPathDB" id="FungiDB:FUN_018989"/>
<organism evidence="5 6">
    <name type="scientific">Rhizophagus irregularis</name>
    <dbReference type="NCBI Taxonomy" id="588596"/>
    <lineage>
        <taxon>Eukaryota</taxon>
        <taxon>Fungi</taxon>
        <taxon>Fungi incertae sedis</taxon>
        <taxon>Mucoromycota</taxon>
        <taxon>Glomeromycotina</taxon>
        <taxon>Glomeromycetes</taxon>
        <taxon>Glomerales</taxon>
        <taxon>Glomeraceae</taxon>
        <taxon>Rhizophagus</taxon>
    </lineage>
</organism>
<feature type="compositionally biased region" description="Polar residues" evidence="3">
    <location>
        <begin position="791"/>
        <end position="800"/>
    </location>
</feature>
<dbReference type="EMBL" id="LLXJ01000211">
    <property type="protein sequence ID" value="PKC13051.1"/>
    <property type="molecule type" value="Genomic_DNA"/>
</dbReference>